<dbReference type="SUPFAM" id="SSF49785">
    <property type="entry name" value="Galactose-binding domain-like"/>
    <property type="match status" value="1"/>
</dbReference>
<evidence type="ECO:0000256" key="2">
    <source>
        <dbReference type="SAM" id="MobiDB-lite"/>
    </source>
</evidence>
<proteinExistence type="predicted"/>
<evidence type="ECO:0000259" key="3">
    <source>
        <dbReference type="PROSITE" id="PS51677"/>
    </source>
</evidence>
<evidence type="ECO:0000256" key="1">
    <source>
        <dbReference type="ARBA" id="ARBA00022729"/>
    </source>
</evidence>
<dbReference type="PANTHER" id="PTHR34216">
    <property type="match status" value="1"/>
</dbReference>
<feature type="domain" description="NodB homology" evidence="3">
    <location>
        <begin position="47"/>
        <end position="267"/>
    </location>
</feature>
<dbReference type="Proteomes" id="UP000273405">
    <property type="component" value="Unassembled WGS sequence"/>
</dbReference>
<feature type="compositionally biased region" description="Basic and acidic residues" evidence="2">
    <location>
        <begin position="1"/>
        <end position="10"/>
    </location>
</feature>
<sequence>MHTLRVDASRRRPCVPGADAHPRLRAHGSSSAMETTRPALALLPGHVVVSLNFDDGLATQATGASILEAHGMRGTFYVHSTRMGLSGRLTLAQVRAFQAAGHEIGGHTLTHPRLTQLSADEQRREICNDRVALLNAGLRVTSFAYPFGDKDSTTRQIVKDCNYNSARESGGLRTATGGSGNPYAEPVPPADAYAIRTHGSVQATTTLTDLKNYVLRAEEAGGGWVPIVFHHLCGPCNPPQTYSTAPATLSAFLDWLQPRASRGTTVATMDAVIGGVLKPPVSWPPSQLLKNPSLEADANGDGTPDCWQRGGFGTNTFTWTRTSDAHGGSWAQQVRITQISSGDRKLITRQDDSSCTPPVTAGHHYRITAWYKATTPVRFKAYYRNSAGAWDYWAQGPLLPARTSYTFAEWTTPAAPSEARALSVGLSIDQVGTLTMDDFALSDVEASPSP</sequence>
<dbReference type="InterPro" id="IPR002509">
    <property type="entry name" value="NODB_dom"/>
</dbReference>
<keyword evidence="1" id="KW-0732">Signal</keyword>
<organism evidence="4 5">
    <name type="scientific">Corallococcus sicarius</name>
    <dbReference type="NCBI Taxonomy" id="2316726"/>
    <lineage>
        <taxon>Bacteria</taxon>
        <taxon>Pseudomonadati</taxon>
        <taxon>Myxococcota</taxon>
        <taxon>Myxococcia</taxon>
        <taxon>Myxococcales</taxon>
        <taxon>Cystobacterineae</taxon>
        <taxon>Myxococcaceae</taxon>
        <taxon>Corallococcus</taxon>
    </lineage>
</organism>
<dbReference type="InterPro" id="IPR011330">
    <property type="entry name" value="Glyco_hydro/deAcase_b/a-brl"/>
</dbReference>
<dbReference type="GO" id="GO:0016810">
    <property type="term" value="F:hydrolase activity, acting on carbon-nitrogen (but not peptide) bonds"/>
    <property type="evidence" value="ECO:0007669"/>
    <property type="project" value="InterPro"/>
</dbReference>
<dbReference type="Gene3D" id="3.20.20.370">
    <property type="entry name" value="Glycoside hydrolase/deacetylase"/>
    <property type="match status" value="1"/>
</dbReference>
<feature type="region of interest" description="Disordered" evidence="2">
    <location>
        <begin position="1"/>
        <end position="31"/>
    </location>
</feature>
<dbReference type="SUPFAM" id="SSF88713">
    <property type="entry name" value="Glycoside hydrolase/deacetylase"/>
    <property type="match status" value="1"/>
</dbReference>
<dbReference type="AlphaFoldDB" id="A0A3A8NL64"/>
<dbReference type="InterPro" id="IPR008979">
    <property type="entry name" value="Galactose-bd-like_sf"/>
</dbReference>
<dbReference type="InterPro" id="IPR051398">
    <property type="entry name" value="Polysacch_Deacetylase"/>
</dbReference>
<comment type="caution">
    <text evidence="4">The sequence shown here is derived from an EMBL/GenBank/DDBJ whole genome shotgun (WGS) entry which is preliminary data.</text>
</comment>
<dbReference type="Pfam" id="PF01522">
    <property type="entry name" value="Polysacc_deac_1"/>
    <property type="match status" value="1"/>
</dbReference>
<evidence type="ECO:0000313" key="5">
    <source>
        <dbReference type="Proteomes" id="UP000273405"/>
    </source>
</evidence>
<dbReference type="GO" id="GO:0005975">
    <property type="term" value="P:carbohydrate metabolic process"/>
    <property type="evidence" value="ECO:0007669"/>
    <property type="project" value="InterPro"/>
</dbReference>
<protein>
    <submittedName>
        <fullName evidence="4">Chitin deacetylase</fullName>
    </submittedName>
</protein>
<dbReference type="Gene3D" id="2.60.120.260">
    <property type="entry name" value="Galactose-binding domain-like"/>
    <property type="match status" value="1"/>
</dbReference>
<accession>A0A3A8NL64</accession>
<dbReference type="CDD" id="cd10967">
    <property type="entry name" value="CE4_GLA_like_6s"/>
    <property type="match status" value="1"/>
</dbReference>
<dbReference type="PANTHER" id="PTHR34216:SF11">
    <property type="entry name" value="CHITOOLIGOSACCHARIDE DEACETYLASE"/>
    <property type="match status" value="1"/>
</dbReference>
<evidence type="ECO:0000313" key="4">
    <source>
        <dbReference type="EMBL" id="RKH44279.1"/>
    </source>
</evidence>
<dbReference type="PROSITE" id="PS51677">
    <property type="entry name" value="NODB"/>
    <property type="match status" value="1"/>
</dbReference>
<gene>
    <name evidence="4" type="ORF">D7X12_10895</name>
</gene>
<keyword evidence="5" id="KW-1185">Reference proteome</keyword>
<reference evidence="5" key="1">
    <citation type="submission" date="2018-09" db="EMBL/GenBank/DDBJ databases">
        <authorList>
            <person name="Livingstone P.G."/>
            <person name="Whitworth D.E."/>
        </authorList>
    </citation>
    <scope>NUCLEOTIDE SEQUENCE [LARGE SCALE GENOMIC DNA]</scope>
    <source>
        <strain evidence="5">CA040B</strain>
    </source>
</reference>
<dbReference type="EMBL" id="RAWG01000052">
    <property type="protein sequence ID" value="RKH44279.1"/>
    <property type="molecule type" value="Genomic_DNA"/>
</dbReference>
<name>A0A3A8NL64_9BACT</name>